<sequence length="632" mass="70287">MQLPWKQVKLSLEPPYKNDQGEPIPTLSDITPDGVLHYEPKETPSEVLGRNLQRILEERGQDFFERLKDGSIESGVLPSVNEEQEEEAKDVASDDEDEDSGHTMTKDELYKLKMEVMPQLYIALGEMTLARDLLSSILASSNAPSTLPSILHSIVPEPSQPESLPTLSATSVTKPPSIVSVQAFDAQLAIGGKDEALRKAAGLFKSAATRMERGRVHNEKYWVNALKIRRGNWGLVPAPLPFGSATGKGADKTSKDFVISYGLEESPAIFRRRAIARMASGGSENESLVFPHRANVRLRVSIGTSDGSGTFPLLKKLLKTAQREAIEQEIFSVLVHEAGTFPTASARVSERLVLIDVSQGMELKFELDIFSLGVSTTQNAINQAKSDFIYHYLLTLLLRRHAHIKARRLRTNISSYSNPSILDPNLPILQPIIDQLQYQMFCERIHSQLDIVRVALTATGIPSMLRFNPVGEIGNDLIKIPVDNEVRALGGECTLRIDNRHNLRLTMLSPSSLTAHLSQATITISSLPQLCELLSDEVERFFLERICEVGRRICNDLGGIWFVDLNRCVGRWEGCVLNFRITFGNNFNVICIATRLTRNNPKLPIVEKYDASETNKGLIDWVQNVLGNALTE</sequence>
<keyword evidence="6 8" id="KW-0539">Nucleus</keyword>
<gene>
    <name evidence="8" type="primary">MED17</name>
    <name evidence="10" type="ORF">BT96DRAFT_984108</name>
</gene>
<comment type="subunit">
    <text evidence="8">Component of the Mediator complex.</text>
</comment>
<dbReference type="Pfam" id="PF10156">
    <property type="entry name" value="Med17"/>
    <property type="match status" value="1"/>
</dbReference>
<keyword evidence="11" id="KW-1185">Reference proteome</keyword>
<comment type="subcellular location">
    <subcellularLocation>
        <location evidence="1 8">Nucleus</location>
    </subcellularLocation>
</comment>
<dbReference type="EMBL" id="ML769385">
    <property type="protein sequence ID" value="KAE9410597.1"/>
    <property type="molecule type" value="Genomic_DNA"/>
</dbReference>
<dbReference type="PANTHER" id="PTHR13114">
    <property type="entry name" value="MEDIATOR OF RNA POLYMERASE II TRANSCRIPTION SUBUNIT 17"/>
    <property type="match status" value="1"/>
</dbReference>
<dbReference type="GO" id="GO:0006357">
    <property type="term" value="P:regulation of transcription by RNA polymerase II"/>
    <property type="evidence" value="ECO:0007669"/>
    <property type="project" value="InterPro"/>
</dbReference>
<evidence type="ECO:0000256" key="9">
    <source>
        <dbReference type="SAM" id="MobiDB-lite"/>
    </source>
</evidence>
<accession>A0A6A4IPL3</accession>
<protein>
    <recommendedName>
        <fullName evidence="3 8">Mediator of RNA polymerase II transcription subunit 17</fullName>
    </recommendedName>
    <alternativeName>
        <fullName evidence="7 8">Mediator complex subunit 17</fullName>
    </alternativeName>
</protein>
<keyword evidence="5 8" id="KW-0804">Transcription</keyword>
<evidence type="ECO:0000313" key="11">
    <source>
        <dbReference type="Proteomes" id="UP000799118"/>
    </source>
</evidence>
<reference evidence="10" key="1">
    <citation type="journal article" date="2019" name="Environ. Microbiol.">
        <title>Fungal ecological strategies reflected in gene transcription - a case study of two litter decomposers.</title>
        <authorList>
            <person name="Barbi F."/>
            <person name="Kohler A."/>
            <person name="Barry K."/>
            <person name="Baskaran P."/>
            <person name="Daum C."/>
            <person name="Fauchery L."/>
            <person name="Ihrmark K."/>
            <person name="Kuo A."/>
            <person name="LaButti K."/>
            <person name="Lipzen A."/>
            <person name="Morin E."/>
            <person name="Grigoriev I.V."/>
            <person name="Henrissat B."/>
            <person name="Lindahl B."/>
            <person name="Martin F."/>
        </authorList>
    </citation>
    <scope>NUCLEOTIDE SEQUENCE</scope>
    <source>
        <strain evidence="10">JB14</strain>
    </source>
</reference>
<dbReference type="GO" id="GO:0070847">
    <property type="term" value="C:core mediator complex"/>
    <property type="evidence" value="ECO:0007669"/>
    <property type="project" value="TreeGrafter"/>
</dbReference>
<feature type="compositionally biased region" description="Acidic residues" evidence="9">
    <location>
        <begin position="82"/>
        <end position="99"/>
    </location>
</feature>
<evidence type="ECO:0000256" key="6">
    <source>
        <dbReference type="ARBA" id="ARBA00023242"/>
    </source>
</evidence>
<evidence type="ECO:0000256" key="8">
    <source>
        <dbReference type="RuleBase" id="RU364140"/>
    </source>
</evidence>
<name>A0A6A4IPL3_9AGAR</name>
<dbReference type="OrthoDB" id="10251234at2759"/>
<feature type="region of interest" description="Disordered" evidence="9">
    <location>
        <begin position="74"/>
        <end position="106"/>
    </location>
</feature>
<feature type="region of interest" description="Disordered" evidence="9">
    <location>
        <begin position="12"/>
        <end position="32"/>
    </location>
</feature>
<dbReference type="InterPro" id="IPR019313">
    <property type="entry name" value="Mediator_Med17"/>
</dbReference>
<evidence type="ECO:0000313" key="10">
    <source>
        <dbReference type="EMBL" id="KAE9410597.1"/>
    </source>
</evidence>
<evidence type="ECO:0000256" key="3">
    <source>
        <dbReference type="ARBA" id="ARBA00019610"/>
    </source>
</evidence>
<comment type="similarity">
    <text evidence="2 8">Belongs to the Mediator complex subunit 17 family.</text>
</comment>
<dbReference type="Proteomes" id="UP000799118">
    <property type="component" value="Unassembled WGS sequence"/>
</dbReference>
<organism evidence="10 11">
    <name type="scientific">Gymnopus androsaceus JB14</name>
    <dbReference type="NCBI Taxonomy" id="1447944"/>
    <lineage>
        <taxon>Eukaryota</taxon>
        <taxon>Fungi</taxon>
        <taxon>Dikarya</taxon>
        <taxon>Basidiomycota</taxon>
        <taxon>Agaricomycotina</taxon>
        <taxon>Agaricomycetes</taxon>
        <taxon>Agaricomycetidae</taxon>
        <taxon>Agaricales</taxon>
        <taxon>Marasmiineae</taxon>
        <taxon>Omphalotaceae</taxon>
        <taxon>Gymnopus</taxon>
    </lineage>
</organism>
<dbReference type="AlphaFoldDB" id="A0A6A4IPL3"/>
<comment type="function">
    <text evidence="8">Component of the Mediator complex, a coactivator involved in the regulated transcription of nearly all RNA polymerase II-dependent genes. Mediator functions as a bridge to convey information from gene-specific regulatory proteins to the basal RNA polymerase II transcription machinery. Mediator is recruited to promoters by direct interactions with regulatory proteins and serves as a scaffold for the assembly of a functional preinitiation complex with RNA polymerase II and the general transcription factors.</text>
</comment>
<evidence type="ECO:0000256" key="5">
    <source>
        <dbReference type="ARBA" id="ARBA00023163"/>
    </source>
</evidence>
<evidence type="ECO:0000256" key="7">
    <source>
        <dbReference type="ARBA" id="ARBA00032014"/>
    </source>
</evidence>
<evidence type="ECO:0000256" key="4">
    <source>
        <dbReference type="ARBA" id="ARBA00023015"/>
    </source>
</evidence>
<keyword evidence="8" id="KW-0010">Activator</keyword>
<evidence type="ECO:0000256" key="2">
    <source>
        <dbReference type="ARBA" id="ARBA00005635"/>
    </source>
</evidence>
<keyword evidence="4 8" id="KW-0805">Transcription regulation</keyword>
<dbReference type="GO" id="GO:0016592">
    <property type="term" value="C:mediator complex"/>
    <property type="evidence" value="ECO:0007669"/>
    <property type="project" value="InterPro"/>
</dbReference>
<proteinExistence type="inferred from homology"/>
<dbReference type="GO" id="GO:0003712">
    <property type="term" value="F:transcription coregulator activity"/>
    <property type="evidence" value="ECO:0007669"/>
    <property type="project" value="InterPro"/>
</dbReference>
<evidence type="ECO:0000256" key="1">
    <source>
        <dbReference type="ARBA" id="ARBA00004123"/>
    </source>
</evidence>
<dbReference type="PANTHER" id="PTHR13114:SF7">
    <property type="entry name" value="MEDIATOR OF RNA POLYMERASE II TRANSCRIPTION SUBUNIT 17"/>
    <property type="match status" value="1"/>
</dbReference>